<dbReference type="Proteomes" id="UP000187822">
    <property type="component" value="Chromosome I"/>
</dbReference>
<sequence length="119" mass="13843">MINLGILELLLVVIVMSEITILVYSPLSNNKKLKKRFDIFLFRRTLFGFYNRDIIAAFGIALLFFVAGFIPVNMYGVYLEFFLGFIGLIYMLSKIIASEKEIKRISGNYYFFPPEGIYR</sequence>
<dbReference type="GeneID" id="30926887"/>
<dbReference type="AlphaFoldDB" id="A0A1R4A581"/>
<evidence type="ECO:0000256" key="1">
    <source>
        <dbReference type="SAM" id="Phobius"/>
    </source>
</evidence>
<feature type="transmembrane region" description="Helical" evidence="1">
    <location>
        <begin position="6"/>
        <end position="28"/>
    </location>
</feature>
<dbReference type="EMBL" id="LT719092">
    <property type="protein sequence ID" value="SJK84137.1"/>
    <property type="molecule type" value="Genomic_DNA"/>
</dbReference>
<feature type="transmembrane region" description="Helical" evidence="1">
    <location>
        <begin position="76"/>
        <end position="97"/>
    </location>
</feature>
<feature type="transmembrane region" description="Helical" evidence="1">
    <location>
        <begin position="49"/>
        <end position="70"/>
    </location>
</feature>
<proteinExistence type="predicted"/>
<protein>
    <submittedName>
        <fullName evidence="2">Multipass membrane protein</fullName>
    </submittedName>
</protein>
<evidence type="ECO:0000313" key="3">
    <source>
        <dbReference type="Proteomes" id="UP000187822"/>
    </source>
</evidence>
<accession>A0A1R4A581</accession>
<organism evidence="2 3">
    <name type="scientific">Cuniculiplasma divulgatum</name>
    <dbReference type="NCBI Taxonomy" id="1673428"/>
    <lineage>
        <taxon>Archaea</taxon>
        <taxon>Methanobacteriati</taxon>
        <taxon>Thermoplasmatota</taxon>
        <taxon>Thermoplasmata</taxon>
        <taxon>Thermoplasmatales</taxon>
        <taxon>Cuniculiplasmataceae</taxon>
        <taxon>Cuniculiplasma</taxon>
    </lineage>
</organism>
<keyword evidence="1" id="KW-0472">Membrane</keyword>
<dbReference type="KEGG" id="cdiv:CPM_0249"/>
<dbReference type="RefSeq" id="WP_021789248.1">
    <property type="nucleotide sequence ID" value="NZ_LT719092.1"/>
</dbReference>
<keyword evidence="3" id="KW-1185">Reference proteome</keyword>
<evidence type="ECO:0000313" key="2">
    <source>
        <dbReference type="EMBL" id="SJK84137.1"/>
    </source>
</evidence>
<keyword evidence="1" id="KW-1133">Transmembrane helix</keyword>
<gene>
    <name evidence="2" type="ORF">CPM_0249</name>
</gene>
<name>A0A1R4A581_9ARCH</name>
<keyword evidence="1" id="KW-0812">Transmembrane</keyword>
<reference evidence="3" key="1">
    <citation type="submission" date="2016-06" db="EMBL/GenBank/DDBJ databases">
        <authorList>
            <person name="Toshchakov V.S."/>
        </authorList>
    </citation>
    <scope>NUCLEOTIDE SEQUENCE [LARGE SCALE GENOMIC DNA]</scope>
    <source>
        <strain>PM4 (JCM 30641</strain>
        <strain evidence="3">\VKM B-2940)</strain>
    </source>
</reference>